<evidence type="ECO:0000256" key="2">
    <source>
        <dbReference type="ARBA" id="ARBA00003049"/>
    </source>
</evidence>
<dbReference type="Proteomes" id="UP001178507">
    <property type="component" value="Unassembled WGS sequence"/>
</dbReference>
<keyword evidence="9" id="KW-0808">Transferase</keyword>
<dbReference type="PANTHER" id="PTHR20884">
    <property type="entry name" value="GDP-D-GLUCOSE PHOSPHORYLASE 1"/>
    <property type="match status" value="1"/>
</dbReference>
<accession>A0AA36HYF0</accession>
<keyword evidence="7" id="KW-0963">Cytoplasm</keyword>
<protein>
    <recommendedName>
        <fullName evidence="6">GDP-D-glucose phosphorylase 1</fullName>
        <ecNumber evidence="5">2.7.7.78</ecNumber>
    </recommendedName>
</protein>
<evidence type="ECO:0000256" key="7">
    <source>
        <dbReference type="ARBA" id="ARBA00022490"/>
    </source>
</evidence>
<evidence type="ECO:0000256" key="1">
    <source>
        <dbReference type="ARBA" id="ARBA00000063"/>
    </source>
</evidence>
<evidence type="ECO:0000259" key="13">
    <source>
        <dbReference type="Pfam" id="PF26216"/>
    </source>
</evidence>
<dbReference type="GO" id="GO:0016787">
    <property type="term" value="F:hydrolase activity"/>
    <property type="evidence" value="ECO:0007669"/>
    <property type="project" value="UniProtKB-KW"/>
</dbReference>
<dbReference type="InterPro" id="IPR026506">
    <property type="entry name" value="GDPGP"/>
</dbReference>
<evidence type="ECO:0000313" key="16">
    <source>
        <dbReference type="Proteomes" id="UP001178507"/>
    </source>
</evidence>
<comment type="catalytic activity">
    <reaction evidence="1">
        <text>GDP-alpha-D-glucose + phosphate = alpha-D-glucose 1-phosphate + GDP + H(+)</text>
        <dbReference type="Rhea" id="RHEA:30387"/>
        <dbReference type="ChEBI" id="CHEBI:15378"/>
        <dbReference type="ChEBI" id="CHEBI:43474"/>
        <dbReference type="ChEBI" id="CHEBI:58189"/>
        <dbReference type="ChEBI" id="CHEBI:58601"/>
        <dbReference type="ChEBI" id="CHEBI:62230"/>
        <dbReference type="EC" id="2.7.7.78"/>
    </reaction>
</comment>
<evidence type="ECO:0000256" key="9">
    <source>
        <dbReference type="ARBA" id="ARBA00022679"/>
    </source>
</evidence>
<evidence type="ECO:0000256" key="5">
    <source>
        <dbReference type="ARBA" id="ARBA00012507"/>
    </source>
</evidence>
<dbReference type="GO" id="GO:0006006">
    <property type="term" value="P:glucose metabolic process"/>
    <property type="evidence" value="ECO:0007669"/>
    <property type="project" value="TreeGrafter"/>
</dbReference>
<keyword evidence="11" id="KW-0547">Nucleotide-binding</keyword>
<dbReference type="InterPro" id="IPR058865">
    <property type="entry name" value="GDPGP1_C"/>
</dbReference>
<comment type="similarity">
    <text evidence="4">Belongs to the GDPGP1 family.</text>
</comment>
<dbReference type="Pfam" id="PF26216">
    <property type="entry name" value="GDPGP1_C"/>
    <property type="match status" value="1"/>
</dbReference>
<dbReference type="AlphaFoldDB" id="A0AA36HYF0"/>
<evidence type="ECO:0000256" key="10">
    <source>
        <dbReference type="ARBA" id="ARBA00022695"/>
    </source>
</evidence>
<comment type="caution">
    <text evidence="15">The sequence shown here is derived from an EMBL/GenBank/DDBJ whole genome shotgun (WGS) entry which is preliminary data.</text>
</comment>
<dbReference type="EC" id="2.7.7.78" evidence="5"/>
<organism evidence="15 16">
    <name type="scientific">Effrenium voratum</name>
    <dbReference type="NCBI Taxonomy" id="2562239"/>
    <lineage>
        <taxon>Eukaryota</taxon>
        <taxon>Sar</taxon>
        <taxon>Alveolata</taxon>
        <taxon>Dinophyceae</taxon>
        <taxon>Suessiales</taxon>
        <taxon>Symbiodiniaceae</taxon>
        <taxon>Effrenium</taxon>
    </lineage>
</organism>
<name>A0AA36HYF0_9DINO</name>
<evidence type="ECO:0000256" key="3">
    <source>
        <dbReference type="ARBA" id="ARBA00004496"/>
    </source>
</evidence>
<evidence type="ECO:0000256" key="8">
    <source>
        <dbReference type="ARBA" id="ARBA00022658"/>
    </source>
</evidence>
<evidence type="ECO:0000256" key="6">
    <source>
        <dbReference type="ARBA" id="ARBA00018857"/>
    </source>
</evidence>
<evidence type="ECO:0000256" key="4">
    <source>
        <dbReference type="ARBA" id="ARBA00006451"/>
    </source>
</evidence>
<dbReference type="PANTHER" id="PTHR20884:SF8">
    <property type="entry name" value="GDP-D-GLUCOSE PHOSPHORYLASE 1"/>
    <property type="match status" value="1"/>
</dbReference>
<dbReference type="GO" id="GO:0080048">
    <property type="term" value="F:GDP-D-glucose phosphorylase activity"/>
    <property type="evidence" value="ECO:0007669"/>
    <property type="project" value="UniProtKB-EC"/>
</dbReference>
<keyword evidence="8" id="KW-0344">Guanine-nucleotide releasing factor</keyword>
<reference evidence="15" key="1">
    <citation type="submission" date="2023-08" db="EMBL/GenBank/DDBJ databases">
        <authorList>
            <person name="Chen Y."/>
            <person name="Shah S."/>
            <person name="Dougan E. K."/>
            <person name="Thang M."/>
            <person name="Chan C."/>
        </authorList>
    </citation>
    <scope>NUCLEOTIDE SEQUENCE</scope>
</reference>
<evidence type="ECO:0000256" key="12">
    <source>
        <dbReference type="ARBA" id="ARBA00022801"/>
    </source>
</evidence>
<comment type="subcellular location">
    <subcellularLocation>
        <location evidence="3">Cytoplasm</location>
    </subcellularLocation>
</comment>
<comment type="function">
    <text evidence="2">Specific and highly efficient GDP-D-glucose phosphorylase regulating the levels of GDP-D-glucose in cells.</text>
</comment>
<evidence type="ECO:0000256" key="11">
    <source>
        <dbReference type="ARBA" id="ARBA00022741"/>
    </source>
</evidence>
<gene>
    <name evidence="15" type="ORF">EVOR1521_LOCUS6398</name>
</gene>
<dbReference type="Pfam" id="PF26217">
    <property type="entry name" value="GDPGP1_N"/>
    <property type="match status" value="1"/>
</dbReference>
<dbReference type="GO" id="GO:0005737">
    <property type="term" value="C:cytoplasm"/>
    <property type="evidence" value="ECO:0007669"/>
    <property type="project" value="UniProtKB-SubCell"/>
</dbReference>
<dbReference type="EMBL" id="CAUJNA010000480">
    <property type="protein sequence ID" value="CAJ1377666.1"/>
    <property type="molecule type" value="Genomic_DNA"/>
</dbReference>
<keyword evidence="12" id="KW-0378">Hydrolase</keyword>
<feature type="domain" description="GDPGP1-like C-terminal" evidence="13">
    <location>
        <begin position="523"/>
        <end position="632"/>
    </location>
</feature>
<proteinExistence type="inferred from homology"/>
<keyword evidence="16" id="KW-1185">Reference proteome</keyword>
<evidence type="ECO:0000313" key="15">
    <source>
        <dbReference type="EMBL" id="CAJ1377666.1"/>
    </source>
</evidence>
<feature type="non-terminal residue" evidence="15">
    <location>
        <position position="1"/>
    </location>
</feature>
<sequence length="854" mass="94767">STACLEFGTHRIGVKQEWSAAWNQISLKAAFLLPAHGSMTDVFQEIELGYLPKEWEVGAEPTTIERYYAPLLRVPIYQPTTFSMPGSGVVTRLYLATEEDHGRHEAGEYWYTYGATTIPVVNATVPEQQFLHERGEWVKAPSSRRAVAEVVITLEDFTRYEYRVQPVIYPLLSLLSEVSGVFALFCWAFVKGPLVGRRFQKGQEGKPEDEEQPRVALHDGMQYRSIEAEAEDPGSVGKARRCRRELDDWLLLRLAVECQKSGGTFECARVIFQRQISRFLEGWTSASLWCARVCEETSFDRLLLDGFARVAGAGLLRSQPSNISRRRLDGNLGVCIQFSSTHFAKKRKANDQQSVVMPADPQAFNFTKIKEEEVVGVVEASGMQVVCMVCASPLSVGHMLLVPQRDKVYPQVLTEEFLMCGLRLLALSGRLDIRVLFNSLLGHASVNHFHLHAIYLELCGFGNGFANGIGAARFPVEKAERSKLGGGRGVGQVCAEILVEGRWYCRGLVLSAGAPRGSETDGGEADLEALGLLAWRVVQLLQEKNVPHNVMLVPYQGERKKPPEPEFSGLVEEPPPPAASPEIYIFPRQAASACREDPGFNAAIMEISGLLVAQSEQHFREMDQATAEDIFTKAKEGLGALGRWLLRRCGRDPGVTALGSLRVHVASLAEPGPGIGRRENLRRRYATARQIADMFSPVSLASKAPKGLGLGQVEGRKAKSAALLEALDWACLHSRALARQRVLLASRSLGWMIGQAQAMRSPLRSRDGPMMSIGRKEQGASRPKMHGAGLFVQLRCSYSLRYALLPAAEEAADLPRRTTPVVARRMIFAHLGLKLSEEQKQEERDFWSQCRRKR</sequence>
<dbReference type="GO" id="GO:0000166">
    <property type="term" value="F:nucleotide binding"/>
    <property type="evidence" value="ECO:0007669"/>
    <property type="project" value="UniProtKB-KW"/>
</dbReference>
<dbReference type="GO" id="GO:0005085">
    <property type="term" value="F:guanyl-nucleotide exchange factor activity"/>
    <property type="evidence" value="ECO:0007669"/>
    <property type="project" value="UniProtKB-KW"/>
</dbReference>
<feature type="domain" description="GDPGP1-like N-terminal" evidence="14">
    <location>
        <begin position="299"/>
        <end position="453"/>
    </location>
</feature>
<dbReference type="InterPro" id="IPR058866">
    <property type="entry name" value="GDPGP1_N"/>
</dbReference>
<keyword evidence="10" id="KW-0548">Nucleotidyltransferase</keyword>
<evidence type="ECO:0000259" key="14">
    <source>
        <dbReference type="Pfam" id="PF26217"/>
    </source>
</evidence>